<evidence type="ECO:0000313" key="3">
    <source>
        <dbReference type="Proteomes" id="UP000601990"/>
    </source>
</evidence>
<dbReference type="Pfam" id="PF01814">
    <property type="entry name" value="Hemerythrin"/>
    <property type="match status" value="1"/>
</dbReference>
<gene>
    <name evidence="2" type="ORF">GO608_14965</name>
</gene>
<organism evidence="2 3">
    <name type="scientific">Aromatoleum buckelii</name>
    <dbReference type="NCBI Taxonomy" id="200254"/>
    <lineage>
        <taxon>Bacteria</taxon>
        <taxon>Pseudomonadati</taxon>
        <taxon>Pseudomonadota</taxon>
        <taxon>Betaproteobacteria</taxon>
        <taxon>Rhodocyclales</taxon>
        <taxon>Rhodocyclaceae</taxon>
        <taxon>Aromatoleum</taxon>
    </lineage>
</organism>
<evidence type="ECO:0000259" key="1">
    <source>
        <dbReference type="Pfam" id="PF01814"/>
    </source>
</evidence>
<feature type="domain" description="Hemerythrin-like" evidence="1">
    <location>
        <begin position="5"/>
        <end position="138"/>
    </location>
</feature>
<dbReference type="RefSeq" id="WP_169199846.1">
    <property type="nucleotide sequence ID" value="NZ_WTVH02000009.1"/>
</dbReference>
<comment type="caution">
    <text evidence="2">The sequence shown here is derived from an EMBL/GenBank/DDBJ whole genome shotgun (WGS) entry which is preliminary data.</text>
</comment>
<dbReference type="EMBL" id="WTVH01000033">
    <property type="protein sequence ID" value="NMF94628.1"/>
    <property type="molecule type" value="Genomic_DNA"/>
</dbReference>
<dbReference type="InterPro" id="IPR012312">
    <property type="entry name" value="Hemerythrin-like"/>
</dbReference>
<dbReference type="Proteomes" id="UP000601990">
    <property type="component" value="Unassembled WGS sequence"/>
</dbReference>
<sequence length="191" mass="21261">MPNAIVRLRAEHGNLEALVRLLASRPAAGVEPGTADLELLVDALYYLTNFPDVSHHPLEDRIVEQLRKKDALPPGFGDEIEAQHATLARQGADLMRDLESAARGETMSWELVGANVRLYAERLRHNMAVEELVLFPAAVRFLDDDDWRAIDGASERTQQDPLFPAPAQDRFVQLHRVIVAEANCGCEDEST</sequence>
<protein>
    <submittedName>
        <fullName evidence="2">Hemerythrin domain-containing protein</fullName>
    </submittedName>
</protein>
<dbReference type="Gene3D" id="1.20.120.520">
    <property type="entry name" value="nmb1532 protein domain like"/>
    <property type="match status" value="1"/>
</dbReference>
<evidence type="ECO:0000313" key="2">
    <source>
        <dbReference type="EMBL" id="NMF94628.1"/>
    </source>
</evidence>
<name>A0ABX1N5T7_9RHOO</name>
<reference evidence="2" key="1">
    <citation type="submission" date="2019-12" db="EMBL/GenBank/DDBJ databases">
        <title>Comparative genomics gives insights into the taxonomy of the Azoarcus-Aromatoleum group and reveals separate origins of nif in the plant-associated Azoarcus and non-plant-associated Aromatoleum sub-groups.</title>
        <authorList>
            <person name="Lafos M."/>
            <person name="Maluk M."/>
            <person name="Batista M."/>
            <person name="Junghare M."/>
            <person name="Carmona M."/>
            <person name="Faoro H."/>
            <person name="Cruz L.M."/>
            <person name="Battistoni F."/>
            <person name="De Souza E."/>
            <person name="Pedrosa F."/>
            <person name="Chen W.-M."/>
            <person name="Poole P.S."/>
            <person name="Dixon R.A."/>
            <person name="James E.K."/>
        </authorList>
    </citation>
    <scope>NUCLEOTIDE SEQUENCE</scope>
    <source>
        <strain evidence="2">U120</strain>
    </source>
</reference>
<keyword evidence="3" id="KW-1185">Reference proteome</keyword>
<accession>A0ABX1N5T7</accession>
<proteinExistence type="predicted"/>